<organism evidence="5 6">
    <name type="scientific">Aurantimicrobium minutum</name>
    <dbReference type="NCBI Taxonomy" id="708131"/>
    <lineage>
        <taxon>Bacteria</taxon>
        <taxon>Bacillati</taxon>
        <taxon>Actinomycetota</taxon>
        <taxon>Actinomycetes</taxon>
        <taxon>Micrococcales</taxon>
        <taxon>Microbacteriaceae</taxon>
        <taxon>Aurantimicrobium</taxon>
    </lineage>
</organism>
<dbReference type="EMBL" id="AP017457">
    <property type="protein sequence ID" value="BAU98987.1"/>
    <property type="molecule type" value="Genomic_DNA"/>
</dbReference>
<dbReference type="InterPro" id="IPR011006">
    <property type="entry name" value="CheY-like_superfamily"/>
</dbReference>
<name>A0A173LVV9_9MICO</name>
<keyword evidence="2" id="KW-0238">DNA-binding</keyword>
<dbReference type="CDD" id="cd17535">
    <property type="entry name" value="REC_NarL-like"/>
    <property type="match status" value="1"/>
</dbReference>
<keyword evidence="1 3" id="KW-0597">Phosphoprotein</keyword>
<dbReference type="Gene3D" id="3.40.50.2300">
    <property type="match status" value="1"/>
</dbReference>
<dbReference type="InterPro" id="IPR001789">
    <property type="entry name" value="Sig_transdc_resp-reg_receiver"/>
</dbReference>
<dbReference type="SUPFAM" id="SSF46894">
    <property type="entry name" value="C-terminal effector domain of the bipartite response regulators"/>
    <property type="match status" value="1"/>
</dbReference>
<dbReference type="SMART" id="SM00448">
    <property type="entry name" value="REC"/>
    <property type="match status" value="1"/>
</dbReference>
<accession>A0A173LVV9</accession>
<dbReference type="AlphaFoldDB" id="A0A173LVV9"/>
<dbReference type="PROSITE" id="PS50110">
    <property type="entry name" value="RESPONSE_REGULATORY"/>
    <property type="match status" value="1"/>
</dbReference>
<dbReference type="GO" id="GO:0000160">
    <property type="term" value="P:phosphorelay signal transduction system"/>
    <property type="evidence" value="ECO:0007669"/>
    <property type="project" value="InterPro"/>
</dbReference>
<dbReference type="InterPro" id="IPR000792">
    <property type="entry name" value="Tscrpt_reg_LuxR_C"/>
</dbReference>
<dbReference type="GO" id="GO:0003677">
    <property type="term" value="F:DNA binding"/>
    <property type="evidence" value="ECO:0007669"/>
    <property type="project" value="UniProtKB-KW"/>
</dbReference>
<evidence type="ECO:0000313" key="5">
    <source>
        <dbReference type="EMBL" id="BAU98987.1"/>
    </source>
</evidence>
<dbReference type="InterPro" id="IPR039420">
    <property type="entry name" value="WalR-like"/>
</dbReference>
<gene>
    <name evidence="5" type="ORF">AUMI_14450</name>
</gene>
<dbReference type="Pfam" id="PF00072">
    <property type="entry name" value="Response_reg"/>
    <property type="match status" value="1"/>
</dbReference>
<dbReference type="InterPro" id="IPR058245">
    <property type="entry name" value="NreC/VraR/RcsB-like_REC"/>
</dbReference>
<evidence type="ECO:0000259" key="4">
    <source>
        <dbReference type="PROSITE" id="PS50110"/>
    </source>
</evidence>
<evidence type="ECO:0000256" key="1">
    <source>
        <dbReference type="ARBA" id="ARBA00022553"/>
    </source>
</evidence>
<proteinExistence type="predicted"/>
<dbReference type="SUPFAM" id="SSF52172">
    <property type="entry name" value="CheY-like"/>
    <property type="match status" value="1"/>
</dbReference>
<evidence type="ECO:0000256" key="3">
    <source>
        <dbReference type="PROSITE-ProRule" id="PRU00169"/>
    </source>
</evidence>
<evidence type="ECO:0000313" key="6">
    <source>
        <dbReference type="Proteomes" id="UP000243847"/>
    </source>
</evidence>
<dbReference type="PANTHER" id="PTHR43214">
    <property type="entry name" value="TWO-COMPONENT RESPONSE REGULATOR"/>
    <property type="match status" value="1"/>
</dbReference>
<dbReference type="SMART" id="SM00421">
    <property type="entry name" value="HTH_LUXR"/>
    <property type="match status" value="1"/>
</dbReference>
<feature type="domain" description="Response regulatory" evidence="4">
    <location>
        <begin position="5"/>
        <end position="123"/>
    </location>
</feature>
<reference evidence="5 6" key="1">
    <citation type="journal article" date="2016" name="Genome Announc.">
        <title>Complete Genome Sequence of Aurantimicrobium minutum Type Strain KNCT, a Planktonic Ultramicrobacterium Isolated from River Water.</title>
        <authorList>
            <person name="Nakai R."/>
            <person name="Fujisawa T."/>
            <person name="Nakamura Y."/>
            <person name="Nishide H."/>
            <person name="Uchiyama I."/>
            <person name="Baba T."/>
            <person name="Toyoda A."/>
            <person name="Fujiyama A."/>
            <person name="Naganuma T."/>
            <person name="Niki H."/>
        </authorList>
    </citation>
    <scope>NUCLEOTIDE SEQUENCE [LARGE SCALE GENOMIC DNA]</scope>
    <source>
        <strain evidence="5 6">KNC</strain>
    </source>
</reference>
<feature type="modified residue" description="4-aspartylphosphate" evidence="3">
    <location>
        <position position="56"/>
    </location>
</feature>
<sequence length="224" mass="24240">MKPLRIGIVEDHSLFLQLMSSALEQVDDLEIVATADNVAEAKKWFQPENLDVVILDIELPDGNGVGLGITMRRQNPHLGVVLLSDRDMLELILGLPKEERQGWSYLTKSATKSIDSLASAIRATSRGETVIDPALVNRSQARPGTGVSSLTNRQFEVLRAVARGDSNQTIATNLGIAVNSVGNHLIAIYDALGIPEGKNARVAAVLDFLQDTTRPSTLSRAFSD</sequence>
<protein>
    <submittedName>
        <fullName evidence="5">LuxR family transcriptional regulator</fullName>
    </submittedName>
</protein>
<dbReference type="GO" id="GO:0006355">
    <property type="term" value="P:regulation of DNA-templated transcription"/>
    <property type="evidence" value="ECO:0007669"/>
    <property type="project" value="InterPro"/>
</dbReference>
<dbReference type="KEGG" id="amin:AUMI_14450"/>
<dbReference type="Proteomes" id="UP000243847">
    <property type="component" value="Chromosome sequence1"/>
</dbReference>
<dbReference type="InterPro" id="IPR016032">
    <property type="entry name" value="Sig_transdc_resp-reg_C-effctor"/>
</dbReference>
<dbReference type="Pfam" id="PF00196">
    <property type="entry name" value="GerE"/>
    <property type="match status" value="1"/>
</dbReference>
<evidence type="ECO:0000256" key="2">
    <source>
        <dbReference type="ARBA" id="ARBA00023125"/>
    </source>
</evidence>